<dbReference type="OrthoDB" id="192402at2759"/>
<dbReference type="EMBL" id="CAACVG010010826">
    <property type="protein sequence ID" value="VEN56699.1"/>
    <property type="molecule type" value="Genomic_DNA"/>
</dbReference>
<keyword evidence="4" id="KW-1185">Reference proteome</keyword>
<feature type="compositionally biased region" description="Polar residues" evidence="2">
    <location>
        <begin position="8"/>
        <end position="17"/>
    </location>
</feature>
<gene>
    <name evidence="3" type="ORF">CALMAC_LOCUS15528</name>
</gene>
<dbReference type="SMART" id="SM00320">
    <property type="entry name" value="WD40"/>
    <property type="match status" value="2"/>
</dbReference>
<reference evidence="3 4" key="1">
    <citation type="submission" date="2019-01" db="EMBL/GenBank/DDBJ databases">
        <authorList>
            <person name="Sayadi A."/>
        </authorList>
    </citation>
    <scope>NUCLEOTIDE SEQUENCE [LARGE SCALE GENOMIC DNA]</scope>
</reference>
<proteinExistence type="predicted"/>
<dbReference type="GO" id="GO:0019005">
    <property type="term" value="C:SCF ubiquitin ligase complex"/>
    <property type="evidence" value="ECO:0007669"/>
    <property type="project" value="InterPro"/>
</dbReference>
<organism evidence="3 4">
    <name type="scientific">Callosobruchus maculatus</name>
    <name type="common">Southern cowpea weevil</name>
    <name type="synonym">Pulse bruchid</name>
    <dbReference type="NCBI Taxonomy" id="64391"/>
    <lineage>
        <taxon>Eukaryota</taxon>
        <taxon>Metazoa</taxon>
        <taxon>Ecdysozoa</taxon>
        <taxon>Arthropoda</taxon>
        <taxon>Hexapoda</taxon>
        <taxon>Insecta</taxon>
        <taxon>Pterygota</taxon>
        <taxon>Neoptera</taxon>
        <taxon>Endopterygota</taxon>
        <taxon>Coleoptera</taxon>
        <taxon>Polyphaga</taxon>
        <taxon>Cucujiformia</taxon>
        <taxon>Chrysomeloidea</taxon>
        <taxon>Chrysomelidae</taxon>
        <taxon>Bruchinae</taxon>
        <taxon>Bruchini</taxon>
        <taxon>Callosobruchus</taxon>
    </lineage>
</organism>
<protein>
    <recommendedName>
        <fullName evidence="5">F-box/WD repeat-containing protein 5</fullName>
    </recommendedName>
</protein>
<dbReference type="SUPFAM" id="SSF50998">
    <property type="entry name" value="Quinoprotein alcohol dehydrogenase-like"/>
    <property type="match status" value="1"/>
</dbReference>
<sequence length="376" mass="43032">MIADCLPNSENVDSNTNESDDVDVQEGASSQRGNPVSHNDIKWIPCQDDIKAMNNPLYETVNKEFPYPIWYNSDYRKIETEMKMDERINSDEDMELGEKPLKDSDDDGSETSSETDRFVSNDKYLIFTTGFKTYTPHQIGFKRIKPFKFPKTIDPGPSLKERIVLFEQRKEQMRSGSPPPDPDWLDFEQVADKFDKVDHLIDLHGHIVGMGLSPDHRYLYVNSRSWPENYVISNPLNPPPIAQETDIHVIDLVTLKQVGKMLRAHKAFTPNNECFFIFLDVSNEYIASGAEDKHGCLWDRHYGACLARFPHTDVVNSVAFNPKDRDMLVTTSDDNTIKVWRSRAKVKSLGLDAADFPKGIELREGGGKTQNKRFKH</sequence>
<evidence type="ECO:0000256" key="1">
    <source>
        <dbReference type="PROSITE-ProRule" id="PRU00221"/>
    </source>
</evidence>
<keyword evidence="1" id="KW-0853">WD repeat</keyword>
<dbReference type="InterPro" id="IPR011047">
    <property type="entry name" value="Quinoprotein_ADH-like_sf"/>
</dbReference>
<evidence type="ECO:0000313" key="4">
    <source>
        <dbReference type="Proteomes" id="UP000410492"/>
    </source>
</evidence>
<dbReference type="InterPro" id="IPR042508">
    <property type="entry name" value="FBXW5"/>
</dbReference>
<dbReference type="InterPro" id="IPR001680">
    <property type="entry name" value="WD40_rpt"/>
</dbReference>
<name>A0A653D966_CALMS</name>
<accession>A0A653D966</accession>
<dbReference type="Proteomes" id="UP000410492">
    <property type="component" value="Unassembled WGS sequence"/>
</dbReference>
<dbReference type="PANTHER" id="PTHR20995">
    <property type="entry name" value="F-BOX/WD REPEAT-CONTAINING PROTEIN 5"/>
    <property type="match status" value="1"/>
</dbReference>
<dbReference type="PANTHER" id="PTHR20995:SF17">
    <property type="entry name" value="F-BOX_WD REPEAT-CONTAINING PROTEIN 5"/>
    <property type="match status" value="1"/>
</dbReference>
<evidence type="ECO:0000313" key="3">
    <source>
        <dbReference type="EMBL" id="VEN56699.1"/>
    </source>
</evidence>
<dbReference type="GO" id="GO:0016567">
    <property type="term" value="P:protein ubiquitination"/>
    <property type="evidence" value="ECO:0007669"/>
    <property type="project" value="InterPro"/>
</dbReference>
<dbReference type="PROSITE" id="PS50294">
    <property type="entry name" value="WD_REPEATS_REGION"/>
    <property type="match status" value="1"/>
</dbReference>
<feature type="region of interest" description="Disordered" evidence="2">
    <location>
        <begin position="87"/>
        <end position="116"/>
    </location>
</feature>
<feature type="repeat" description="WD" evidence="1">
    <location>
        <begin position="308"/>
        <end position="340"/>
    </location>
</feature>
<dbReference type="PROSITE" id="PS50082">
    <property type="entry name" value="WD_REPEATS_2"/>
    <property type="match status" value="1"/>
</dbReference>
<dbReference type="Gene3D" id="2.130.10.10">
    <property type="entry name" value="YVTN repeat-like/Quinoprotein amine dehydrogenase"/>
    <property type="match status" value="1"/>
</dbReference>
<dbReference type="InterPro" id="IPR015943">
    <property type="entry name" value="WD40/YVTN_repeat-like_dom_sf"/>
</dbReference>
<feature type="compositionally biased region" description="Polar residues" evidence="2">
    <location>
        <begin position="27"/>
        <end position="37"/>
    </location>
</feature>
<evidence type="ECO:0000256" key="2">
    <source>
        <dbReference type="SAM" id="MobiDB-lite"/>
    </source>
</evidence>
<dbReference type="AlphaFoldDB" id="A0A653D966"/>
<feature type="compositionally biased region" description="Basic and acidic residues" evidence="2">
    <location>
        <begin position="87"/>
        <end position="103"/>
    </location>
</feature>
<dbReference type="Pfam" id="PF00400">
    <property type="entry name" value="WD40"/>
    <property type="match status" value="1"/>
</dbReference>
<dbReference type="GO" id="GO:0080008">
    <property type="term" value="C:Cul4-RING E3 ubiquitin ligase complex"/>
    <property type="evidence" value="ECO:0007669"/>
    <property type="project" value="InterPro"/>
</dbReference>
<evidence type="ECO:0008006" key="5">
    <source>
        <dbReference type="Google" id="ProtNLM"/>
    </source>
</evidence>
<feature type="region of interest" description="Disordered" evidence="2">
    <location>
        <begin position="1"/>
        <end position="41"/>
    </location>
</feature>